<evidence type="ECO:0000256" key="1">
    <source>
        <dbReference type="ARBA" id="ARBA00012167"/>
    </source>
</evidence>
<comment type="cofactor">
    <cofactor evidence="12">
        <name>[4Fe-4S] cluster</name>
        <dbReference type="ChEBI" id="CHEBI:49883"/>
    </cofactor>
    <text evidence="12">Binds 2 [4Fe-4S] clusters. Binds 1 [4Fe-4S] cluster coordinated with 3 cysteines and an exchangeable S-adenosyl-L-methionine and 1 [4Fe-4S] cluster coordinated with 3 cysteines and the GTP-derived substrate.</text>
</comment>
<dbReference type="SMART" id="SM00729">
    <property type="entry name" value="Elp3"/>
    <property type="match status" value="1"/>
</dbReference>
<dbReference type="OrthoDB" id="9763993at2"/>
<evidence type="ECO:0000256" key="12">
    <source>
        <dbReference type="HAMAP-Rule" id="MF_01225"/>
    </source>
</evidence>
<evidence type="ECO:0000256" key="3">
    <source>
        <dbReference type="ARBA" id="ARBA00022691"/>
    </source>
</evidence>
<feature type="binding site" evidence="12">
    <location>
        <position position="37"/>
    </location>
    <ligand>
        <name>[4Fe-4S] cluster</name>
        <dbReference type="ChEBI" id="CHEBI:49883"/>
        <label>1</label>
        <note>4Fe-4S-S-AdoMet</note>
    </ligand>
</feature>
<keyword evidence="8 12" id="KW-0342">GTP-binding</keyword>
<dbReference type="PANTHER" id="PTHR22960">
    <property type="entry name" value="MOLYBDOPTERIN COFACTOR SYNTHESIS PROTEIN A"/>
    <property type="match status" value="1"/>
</dbReference>
<dbReference type="GO" id="GO:0061799">
    <property type="term" value="F:cyclic pyranopterin monophosphate synthase activity"/>
    <property type="evidence" value="ECO:0007669"/>
    <property type="project" value="TreeGrafter"/>
</dbReference>
<keyword evidence="3 12" id="KW-0949">S-adenosyl-L-methionine</keyword>
<feature type="domain" description="Radical SAM core" evidence="13">
    <location>
        <begin position="14"/>
        <end position="240"/>
    </location>
</feature>
<evidence type="ECO:0000313" key="15">
    <source>
        <dbReference type="Proteomes" id="UP000182466"/>
    </source>
</evidence>
<dbReference type="PANTHER" id="PTHR22960:SF0">
    <property type="entry name" value="MOLYBDENUM COFACTOR BIOSYNTHESIS PROTEIN 1"/>
    <property type="match status" value="1"/>
</dbReference>
<evidence type="ECO:0000256" key="5">
    <source>
        <dbReference type="ARBA" id="ARBA00022741"/>
    </source>
</evidence>
<dbReference type="InterPro" id="IPR050105">
    <property type="entry name" value="MoCo_biosynth_MoaA/MoaC"/>
</dbReference>
<dbReference type="SFLD" id="SFLDG01067">
    <property type="entry name" value="SPASM/twitch_domain_containing"/>
    <property type="match status" value="1"/>
</dbReference>
<name>A0A1I7EC14_9RHOB</name>
<dbReference type="InterPro" id="IPR007197">
    <property type="entry name" value="rSAM"/>
</dbReference>
<dbReference type="CDD" id="cd21117">
    <property type="entry name" value="Twitch_MoaA"/>
    <property type="match status" value="1"/>
</dbReference>
<reference evidence="14 15" key="1">
    <citation type="submission" date="2016-10" db="EMBL/GenBank/DDBJ databases">
        <authorList>
            <person name="de Groot N.N."/>
        </authorList>
    </citation>
    <scope>NUCLEOTIDE SEQUENCE [LARGE SCALE GENOMIC DNA]</scope>
    <source>
        <strain evidence="14 15">CGMCC 1.10959</strain>
    </source>
</reference>
<feature type="binding site" evidence="12">
    <location>
        <position position="36"/>
    </location>
    <ligand>
        <name>S-adenosyl-L-methionine</name>
        <dbReference type="ChEBI" id="CHEBI:59789"/>
    </ligand>
</feature>
<feature type="binding site" evidence="12">
    <location>
        <position position="30"/>
    </location>
    <ligand>
        <name>[4Fe-4S] cluster</name>
        <dbReference type="ChEBI" id="CHEBI:49883"/>
        <label>1</label>
        <note>4Fe-4S-S-AdoMet</note>
    </ligand>
</feature>
<feature type="binding site" evidence="12">
    <location>
        <position position="263"/>
    </location>
    <ligand>
        <name>[4Fe-4S] cluster</name>
        <dbReference type="ChEBI" id="CHEBI:49883"/>
        <label>2</label>
        <note>4Fe-4S-substrate</note>
    </ligand>
</feature>
<dbReference type="InterPro" id="IPR013785">
    <property type="entry name" value="Aldolase_TIM"/>
</dbReference>
<dbReference type="EMBL" id="FPAW01000061">
    <property type="protein sequence ID" value="SFU21393.1"/>
    <property type="molecule type" value="Genomic_DNA"/>
</dbReference>
<evidence type="ECO:0000256" key="6">
    <source>
        <dbReference type="ARBA" id="ARBA00023004"/>
    </source>
</evidence>
<feature type="binding site" evidence="12">
    <location>
        <position position="200"/>
    </location>
    <ligand>
        <name>S-adenosyl-L-methionine</name>
        <dbReference type="ChEBI" id="CHEBI:59789"/>
    </ligand>
</feature>
<sequence>MPLDVARLRPLSDSFGRSVTYLRLSLTDRCDLRCTYCMAENMVFMPKRNLLSIAELARLSDVFIRRGVRKLRLTGGEPLVRKGVMDLIAELSRHLETGALEELTLTTNGTQLARYADDLAKYGVRRVNVSLDTLDPAHYRKITRRGDLEKVLNGLDAAQTAGLKVKLNAIASRGAFESELDSLIHFAHGRSMDLTLIEEMPMGATGQNRAETFLPLDELRAGLARRWTLAPLAHATGGPARYLSVAETGGRLGFISPMSCNFCALCNRVRLSAAGRLFTCMGQEGSVDLRPALEQDEDVLDALLRRAVSAKPQGHDFGAHNISHLSIRRFMSALGG</sequence>
<comment type="function">
    <text evidence="12">Catalyzes the cyclization of GTP to (8S)-3',8-cyclo-7,8-dihydroguanosine 5'-triphosphate.</text>
</comment>
<feature type="binding site" evidence="12">
    <location>
        <position position="72"/>
    </location>
    <ligand>
        <name>GTP</name>
        <dbReference type="ChEBI" id="CHEBI:37565"/>
    </ligand>
</feature>
<dbReference type="SFLD" id="SFLDS00029">
    <property type="entry name" value="Radical_SAM"/>
    <property type="match status" value="1"/>
</dbReference>
<dbReference type="UniPathway" id="UPA00344"/>
<dbReference type="InterPro" id="IPR013483">
    <property type="entry name" value="MoaA"/>
</dbReference>
<evidence type="ECO:0000259" key="13">
    <source>
        <dbReference type="PROSITE" id="PS51918"/>
    </source>
</evidence>
<dbReference type="CDD" id="cd01335">
    <property type="entry name" value="Radical_SAM"/>
    <property type="match status" value="1"/>
</dbReference>
<feature type="binding site" evidence="12">
    <location>
        <position position="280"/>
    </location>
    <ligand>
        <name>[4Fe-4S] cluster</name>
        <dbReference type="ChEBI" id="CHEBI:49883"/>
        <label>2</label>
        <note>4Fe-4S-substrate</note>
    </ligand>
</feature>
<dbReference type="GO" id="GO:1904047">
    <property type="term" value="F:S-adenosyl-L-methionine binding"/>
    <property type="evidence" value="ECO:0007669"/>
    <property type="project" value="UniProtKB-UniRule"/>
</dbReference>
<dbReference type="GO" id="GO:0061798">
    <property type="term" value="F:GTP 3',8'-cyclase activity"/>
    <property type="evidence" value="ECO:0007669"/>
    <property type="project" value="UniProtKB-UniRule"/>
</dbReference>
<keyword evidence="15" id="KW-1185">Reference proteome</keyword>
<dbReference type="Pfam" id="PF04055">
    <property type="entry name" value="Radical_SAM"/>
    <property type="match status" value="1"/>
</dbReference>
<dbReference type="HAMAP" id="MF_01225_B">
    <property type="entry name" value="MoaA_B"/>
    <property type="match status" value="1"/>
</dbReference>
<dbReference type="GO" id="GO:0051539">
    <property type="term" value="F:4 iron, 4 sulfur cluster binding"/>
    <property type="evidence" value="ECO:0007669"/>
    <property type="project" value="UniProtKB-UniRule"/>
</dbReference>
<dbReference type="PROSITE" id="PS01305">
    <property type="entry name" value="MOAA_NIFB_PQQE"/>
    <property type="match status" value="1"/>
</dbReference>
<dbReference type="InterPro" id="IPR058240">
    <property type="entry name" value="rSAM_sf"/>
</dbReference>
<dbReference type="Gene3D" id="3.20.20.70">
    <property type="entry name" value="Aldolase class I"/>
    <property type="match status" value="1"/>
</dbReference>
<gene>
    <name evidence="12" type="primary">moaA</name>
    <name evidence="14" type="ORF">SAMN05216236_16113</name>
</gene>
<feature type="binding site" evidence="12">
    <location>
        <position position="34"/>
    </location>
    <ligand>
        <name>[4Fe-4S] cluster</name>
        <dbReference type="ChEBI" id="CHEBI:49883"/>
        <label>1</label>
        <note>4Fe-4S-S-AdoMet</note>
    </ligand>
</feature>
<organism evidence="14 15">
    <name type="scientific">Sedimentitalea nanhaiensis</name>
    <dbReference type="NCBI Taxonomy" id="999627"/>
    <lineage>
        <taxon>Bacteria</taxon>
        <taxon>Pseudomonadati</taxon>
        <taxon>Pseudomonadota</taxon>
        <taxon>Alphaproteobacteria</taxon>
        <taxon>Rhodobacterales</taxon>
        <taxon>Paracoccaceae</taxon>
        <taxon>Sedimentitalea</taxon>
    </lineage>
</organism>
<feature type="binding site" evidence="12">
    <location>
        <position position="266"/>
    </location>
    <ligand>
        <name>[4Fe-4S] cluster</name>
        <dbReference type="ChEBI" id="CHEBI:49883"/>
        <label>2</label>
        <note>4Fe-4S-substrate</note>
    </ligand>
</feature>
<comment type="pathway">
    <text evidence="12">Cofactor biosynthesis; molybdopterin biosynthesis.</text>
</comment>
<dbReference type="SFLD" id="SFLDG01386">
    <property type="entry name" value="main_SPASM_domain-containing"/>
    <property type="match status" value="1"/>
</dbReference>
<keyword evidence="9 12" id="KW-0501">Molybdenum cofactor biosynthesis</keyword>
<dbReference type="InterPro" id="IPR010505">
    <property type="entry name" value="MoaA_twitch"/>
</dbReference>
<evidence type="ECO:0000313" key="14">
    <source>
        <dbReference type="EMBL" id="SFU21393.1"/>
    </source>
</evidence>
<dbReference type="NCBIfam" id="TIGR02666">
    <property type="entry name" value="moaA"/>
    <property type="match status" value="1"/>
</dbReference>
<dbReference type="AlphaFoldDB" id="A0A1I7EC14"/>
<evidence type="ECO:0000256" key="8">
    <source>
        <dbReference type="ARBA" id="ARBA00023134"/>
    </source>
</evidence>
<dbReference type="SFLD" id="SFLDG01383">
    <property type="entry name" value="cyclic_pyranopterin_phosphate"/>
    <property type="match status" value="1"/>
</dbReference>
<feature type="binding site" evidence="12">
    <location>
        <position position="76"/>
    </location>
    <ligand>
        <name>S-adenosyl-L-methionine</name>
        <dbReference type="ChEBI" id="CHEBI:59789"/>
    </ligand>
</feature>
<dbReference type="GO" id="GO:0006777">
    <property type="term" value="P:Mo-molybdopterin cofactor biosynthetic process"/>
    <property type="evidence" value="ECO:0007669"/>
    <property type="project" value="UniProtKB-UniRule"/>
</dbReference>
<evidence type="ECO:0000256" key="7">
    <source>
        <dbReference type="ARBA" id="ARBA00023014"/>
    </source>
</evidence>
<evidence type="ECO:0000256" key="11">
    <source>
        <dbReference type="ARBA" id="ARBA00048697"/>
    </source>
</evidence>
<feature type="binding site" evidence="12">
    <location>
        <begin position="268"/>
        <end position="270"/>
    </location>
    <ligand>
        <name>GTP</name>
        <dbReference type="ChEBI" id="CHEBI:37565"/>
    </ligand>
</feature>
<dbReference type="PROSITE" id="PS51918">
    <property type="entry name" value="RADICAL_SAM"/>
    <property type="match status" value="1"/>
</dbReference>
<evidence type="ECO:0000256" key="9">
    <source>
        <dbReference type="ARBA" id="ARBA00023150"/>
    </source>
</evidence>
<comment type="catalytic activity">
    <reaction evidence="11 12">
        <text>GTP + AH2 + S-adenosyl-L-methionine = (8S)-3',8-cyclo-7,8-dihydroguanosine 5'-triphosphate + 5'-deoxyadenosine + L-methionine + A + H(+)</text>
        <dbReference type="Rhea" id="RHEA:49576"/>
        <dbReference type="ChEBI" id="CHEBI:13193"/>
        <dbReference type="ChEBI" id="CHEBI:15378"/>
        <dbReference type="ChEBI" id="CHEBI:17319"/>
        <dbReference type="ChEBI" id="CHEBI:17499"/>
        <dbReference type="ChEBI" id="CHEBI:37565"/>
        <dbReference type="ChEBI" id="CHEBI:57844"/>
        <dbReference type="ChEBI" id="CHEBI:59789"/>
        <dbReference type="ChEBI" id="CHEBI:131766"/>
        <dbReference type="EC" id="4.1.99.22"/>
    </reaction>
</comment>
<proteinExistence type="inferred from homology"/>
<dbReference type="SUPFAM" id="SSF102114">
    <property type="entry name" value="Radical SAM enzymes"/>
    <property type="match status" value="1"/>
</dbReference>
<feature type="binding site" evidence="12">
    <location>
        <position position="130"/>
    </location>
    <ligand>
        <name>S-adenosyl-L-methionine</name>
        <dbReference type="ChEBI" id="CHEBI:59789"/>
    </ligand>
</feature>
<dbReference type="eggNOG" id="COG2896">
    <property type="taxonomic scope" value="Bacteria"/>
</dbReference>
<keyword evidence="2 12" id="KW-0004">4Fe-4S</keyword>
<feature type="binding site" evidence="12">
    <location>
        <position position="106"/>
    </location>
    <ligand>
        <name>GTP</name>
        <dbReference type="ChEBI" id="CHEBI:37565"/>
    </ligand>
</feature>
<dbReference type="RefSeq" id="WP_027261073.1">
    <property type="nucleotide sequence ID" value="NZ_FPAW01000061.1"/>
</dbReference>
<evidence type="ECO:0000256" key="4">
    <source>
        <dbReference type="ARBA" id="ARBA00022723"/>
    </source>
</evidence>
<keyword evidence="7 12" id="KW-0411">Iron-sulfur</keyword>
<keyword evidence="4 12" id="KW-0479">Metal-binding</keyword>
<dbReference type="EC" id="4.1.99.22" evidence="1 12"/>
<dbReference type="Proteomes" id="UP000182466">
    <property type="component" value="Unassembled WGS sequence"/>
</dbReference>
<keyword evidence="10 12" id="KW-0456">Lyase</keyword>
<comment type="subunit">
    <text evidence="12">Monomer and homodimer.</text>
</comment>
<dbReference type="GO" id="GO:0005525">
    <property type="term" value="F:GTP binding"/>
    <property type="evidence" value="ECO:0007669"/>
    <property type="project" value="UniProtKB-UniRule"/>
</dbReference>
<dbReference type="STRING" id="999627.SAMN05216236_16113"/>
<dbReference type="InterPro" id="IPR006638">
    <property type="entry name" value="Elp3/MiaA/NifB-like_rSAM"/>
</dbReference>
<evidence type="ECO:0000256" key="10">
    <source>
        <dbReference type="ARBA" id="ARBA00023239"/>
    </source>
</evidence>
<keyword evidence="6 12" id="KW-0408">Iron</keyword>
<accession>A0A1I7EC14</accession>
<feature type="binding site" evidence="12">
    <location>
        <position position="166"/>
    </location>
    <ligand>
        <name>GTP</name>
        <dbReference type="ChEBI" id="CHEBI:37565"/>
    </ligand>
</feature>
<dbReference type="InterPro" id="IPR040064">
    <property type="entry name" value="MoaA-like"/>
</dbReference>
<feature type="binding site" evidence="12">
    <location>
        <position position="23"/>
    </location>
    <ligand>
        <name>GTP</name>
        <dbReference type="ChEBI" id="CHEBI:37565"/>
    </ligand>
</feature>
<dbReference type="InterPro" id="IPR000385">
    <property type="entry name" value="MoaA_NifB_PqqE_Fe-S-bd_CS"/>
</dbReference>
<comment type="similarity">
    <text evidence="12">Belongs to the radical SAM superfamily. MoaA family.</text>
</comment>
<protein>
    <recommendedName>
        <fullName evidence="1 12">GTP 3',8-cyclase</fullName>
        <ecNumber evidence="1 12">4.1.99.22</ecNumber>
    </recommendedName>
    <alternativeName>
        <fullName evidence="12">Molybdenum cofactor biosynthesis protein A</fullName>
    </alternativeName>
</protein>
<evidence type="ECO:0000256" key="2">
    <source>
        <dbReference type="ARBA" id="ARBA00022485"/>
    </source>
</evidence>
<keyword evidence="5 12" id="KW-0547">Nucleotide-binding</keyword>
<dbReference type="GO" id="GO:0046872">
    <property type="term" value="F:metal ion binding"/>
    <property type="evidence" value="ECO:0007669"/>
    <property type="project" value="UniProtKB-KW"/>
</dbReference>
<dbReference type="Pfam" id="PF06463">
    <property type="entry name" value="Mob_synth_C"/>
    <property type="match status" value="1"/>
</dbReference>